<dbReference type="InterPro" id="IPR006043">
    <property type="entry name" value="NCS2"/>
</dbReference>
<reference evidence="10" key="1">
    <citation type="submission" date="2015-10" db="EMBL/GenBank/DDBJ databases">
        <title>Complete Genome Sequencing of Klebsiella sp. strain G5.</title>
        <authorList>
            <person name="Chan K.-G."/>
            <person name="Chen J.-W."/>
        </authorList>
    </citation>
    <scope>NUCLEOTIDE SEQUENCE [LARGE SCALE GENOMIC DNA]</scope>
    <source>
        <strain evidence="10">G5</strain>
    </source>
</reference>
<keyword evidence="5 8" id="KW-0812">Transmembrane</keyword>
<evidence type="ECO:0000256" key="6">
    <source>
        <dbReference type="ARBA" id="ARBA00022989"/>
    </source>
</evidence>
<dbReference type="NCBIfam" id="NF037981">
    <property type="entry name" value="NCS2_1"/>
    <property type="match status" value="1"/>
</dbReference>
<evidence type="ECO:0000256" key="3">
    <source>
        <dbReference type="ARBA" id="ARBA00022448"/>
    </source>
</evidence>
<keyword evidence="6 8" id="KW-1133">Transmembrane helix</keyword>
<gene>
    <name evidence="9" type="ORF">AO703_11250</name>
</gene>
<dbReference type="Pfam" id="PF00860">
    <property type="entry name" value="Xan_ur_permease"/>
    <property type="match status" value="1"/>
</dbReference>
<dbReference type="InterPro" id="IPR017588">
    <property type="entry name" value="UacT-like"/>
</dbReference>
<dbReference type="OrthoDB" id="9805749at2"/>
<evidence type="ECO:0000256" key="8">
    <source>
        <dbReference type="SAM" id="Phobius"/>
    </source>
</evidence>
<dbReference type="GO" id="GO:0005886">
    <property type="term" value="C:plasma membrane"/>
    <property type="evidence" value="ECO:0007669"/>
    <property type="project" value="UniProtKB-SubCell"/>
</dbReference>
<dbReference type="Proteomes" id="UP000069162">
    <property type="component" value="Chromosome"/>
</dbReference>
<feature type="transmembrane region" description="Helical" evidence="8">
    <location>
        <begin position="395"/>
        <end position="412"/>
    </location>
</feature>
<organism evidence="9 10">
    <name type="scientific">[Enterobacter] lignolyticus</name>
    <dbReference type="NCBI Taxonomy" id="1334193"/>
    <lineage>
        <taxon>Bacteria</taxon>
        <taxon>Pseudomonadati</taxon>
        <taxon>Pseudomonadota</taxon>
        <taxon>Gammaproteobacteria</taxon>
        <taxon>Enterobacterales</taxon>
        <taxon>Enterobacteriaceae</taxon>
        <taxon>Pluralibacter</taxon>
    </lineage>
</organism>
<feature type="transmembrane region" description="Helical" evidence="8">
    <location>
        <begin position="116"/>
        <end position="142"/>
    </location>
</feature>
<evidence type="ECO:0000256" key="5">
    <source>
        <dbReference type="ARBA" id="ARBA00022692"/>
    </source>
</evidence>
<feature type="transmembrane region" description="Helical" evidence="8">
    <location>
        <begin position="21"/>
        <end position="45"/>
    </location>
</feature>
<feature type="transmembrane region" description="Helical" evidence="8">
    <location>
        <begin position="250"/>
        <end position="268"/>
    </location>
</feature>
<feature type="transmembrane region" description="Helical" evidence="8">
    <location>
        <begin position="188"/>
        <end position="204"/>
    </location>
</feature>
<dbReference type="PROSITE" id="PS01116">
    <property type="entry name" value="XANTH_URACIL_PERMASE"/>
    <property type="match status" value="1"/>
</dbReference>
<dbReference type="AlphaFoldDB" id="A0A806X572"/>
<dbReference type="EMBL" id="CP012871">
    <property type="protein sequence ID" value="ALR76854.1"/>
    <property type="molecule type" value="Genomic_DNA"/>
</dbReference>
<proteinExistence type="inferred from homology"/>
<dbReference type="GO" id="GO:0042907">
    <property type="term" value="F:xanthine transmembrane transporter activity"/>
    <property type="evidence" value="ECO:0007669"/>
    <property type="project" value="TreeGrafter"/>
</dbReference>
<feature type="transmembrane region" description="Helical" evidence="8">
    <location>
        <begin position="57"/>
        <end position="74"/>
    </location>
</feature>
<dbReference type="NCBIfam" id="TIGR03173">
    <property type="entry name" value="pbuX"/>
    <property type="match status" value="1"/>
</dbReference>
<dbReference type="RefSeq" id="WP_062741252.1">
    <property type="nucleotide sequence ID" value="NZ_CP012871.1"/>
</dbReference>
<dbReference type="PANTHER" id="PTHR42810:SF5">
    <property type="entry name" value="XANTHINE PERMEASE XANQ"/>
    <property type="match status" value="1"/>
</dbReference>
<evidence type="ECO:0000256" key="4">
    <source>
        <dbReference type="ARBA" id="ARBA00022475"/>
    </source>
</evidence>
<feature type="transmembrane region" description="Helical" evidence="8">
    <location>
        <begin position="149"/>
        <end position="168"/>
    </location>
</feature>
<evidence type="ECO:0000313" key="10">
    <source>
        <dbReference type="Proteomes" id="UP000069162"/>
    </source>
</evidence>
<evidence type="ECO:0000313" key="9">
    <source>
        <dbReference type="EMBL" id="ALR76854.1"/>
    </source>
</evidence>
<keyword evidence="7 8" id="KW-0472">Membrane</keyword>
<dbReference type="InterPro" id="IPR006042">
    <property type="entry name" value="Xan_ur_permease"/>
</dbReference>
<feature type="transmembrane region" description="Helical" evidence="8">
    <location>
        <begin position="211"/>
        <end position="230"/>
    </location>
</feature>
<comment type="similarity">
    <text evidence="2">Belongs to the nucleobase:cation symporter-2 (NCS2) (TC 2.A.40) family.</text>
</comment>
<evidence type="ECO:0000256" key="2">
    <source>
        <dbReference type="ARBA" id="ARBA00008821"/>
    </source>
</evidence>
<dbReference type="PANTHER" id="PTHR42810">
    <property type="entry name" value="PURINE PERMEASE C1399.01C-RELATED"/>
    <property type="match status" value="1"/>
</dbReference>
<name>A0A806X572_9ENTR</name>
<feature type="transmembrane region" description="Helical" evidence="8">
    <location>
        <begin position="86"/>
        <end position="104"/>
    </location>
</feature>
<comment type="subcellular location">
    <subcellularLocation>
        <location evidence="1">Cell membrane</location>
        <topology evidence="1">Multi-pass membrane protein</topology>
    </subcellularLocation>
</comment>
<evidence type="ECO:0000256" key="1">
    <source>
        <dbReference type="ARBA" id="ARBA00004651"/>
    </source>
</evidence>
<feature type="transmembrane region" description="Helical" evidence="8">
    <location>
        <begin position="424"/>
        <end position="446"/>
    </location>
</feature>
<feature type="transmembrane region" description="Helical" evidence="8">
    <location>
        <begin position="339"/>
        <end position="361"/>
    </location>
</feature>
<keyword evidence="4" id="KW-1003">Cell membrane</keyword>
<sequence length="476" mass="50762">MSDLKNTNSDLIFELEDKPPFHHAIVAAITHLLAIFVPMITPALIVGASLQLSTETITYLVSMVMIASGIGTWLQVNRYGCVGSGLLSIQSVNFSFVTVMIAIGSSMRQDGIDEDLILSSLLGVSFVGAFLVVGSSFILPYLRRIVTPTVTGVVVLMIGLSLIKVGIIDFGGGMAAKSSGTFGNYENIGLGLLVLIVVIGFNCCRNPLLRMGGIAIGLMVGYITALFLGMVDFSKLQNVPLVTIPTPFKYGFSFSFHNFLVVGTIYLLSVLESVGNITATAMVSNRPIEGEEYQSRLKGGVLADGIVSVIASALGSLPLTNFAQNNGVIQMTGVASRHVGRVIAVILVILGLFPAIGRFFTTIPSPVLGGAMTLMFSMIAIAGIRIIISNGFRRRETLIVATSLGLGLGVSYSPEIFQVLPPSLYVLVENPICAGGLTAIIMSILLPQDYRQEELLRASFNDTEQVDAPMIQPHHE</sequence>
<protein>
    <submittedName>
        <fullName evidence="9">Xanthine permease XanP</fullName>
    </submittedName>
</protein>
<keyword evidence="3" id="KW-0813">Transport</keyword>
<dbReference type="KEGG" id="kle:AO703_11250"/>
<dbReference type="NCBIfam" id="TIGR00801">
    <property type="entry name" value="ncs2"/>
    <property type="match status" value="1"/>
</dbReference>
<feature type="transmembrane region" description="Helical" evidence="8">
    <location>
        <begin position="367"/>
        <end position="388"/>
    </location>
</feature>
<evidence type="ECO:0000256" key="7">
    <source>
        <dbReference type="ARBA" id="ARBA00023136"/>
    </source>
</evidence>
<accession>A0A806X572</accession>